<evidence type="ECO:0000259" key="9">
    <source>
        <dbReference type="PROSITE" id="PS51918"/>
    </source>
</evidence>
<dbReference type="AlphaFoldDB" id="A0A3G1L1R5"/>
<evidence type="ECO:0000256" key="7">
    <source>
        <dbReference type="ARBA" id="ARBA00047365"/>
    </source>
</evidence>
<evidence type="ECO:0000256" key="3">
    <source>
        <dbReference type="ARBA" id="ARBA00022691"/>
    </source>
</evidence>
<dbReference type="PROSITE" id="PS51379">
    <property type="entry name" value="4FE4S_FER_2"/>
    <property type="match status" value="2"/>
</dbReference>
<dbReference type="Pfam" id="PF04055">
    <property type="entry name" value="Radical_SAM"/>
    <property type="match status" value="1"/>
</dbReference>
<name>A0A3G1L1R5_FORW1</name>
<feature type="domain" description="4Fe-4S ferredoxin-type" evidence="8">
    <location>
        <begin position="51"/>
        <end position="80"/>
    </location>
</feature>
<evidence type="ECO:0000256" key="5">
    <source>
        <dbReference type="ARBA" id="ARBA00023004"/>
    </source>
</evidence>
<keyword evidence="4" id="KW-0479">Metal-binding</keyword>
<dbReference type="InterPro" id="IPR013785">
    <property type="entry name" value="Aldolase_TIM"/>
</dbReference>
<dbReference type="PROSITE" id="PS00198">
    <property type="entry name" value="4FE4S_FER_1"/>
    <property type="match status" value="2"/>
</dbReference>
<proteinExistence type="predicted"/>
<evidence type="ECO:0000313" key="11">
    <source>
        <dbReference type="Proteomes" id="UP000323521"/>
    </source>
</evidence>
<feature type="domain" description="Radical SAM core" evidence="9">
    <location>
        <begin position="20"/>
        <end position="303"/>
    </location>
</feature>
<dbReference type="NCBIfam" id="TIGR02494">
    <property type="entry name" value="PFLE_PFLC"/>
    <property type="match status" value="1"/>
</dbReference>
<reference evidence="10 11" key="1">
    <citation type="submission" date="2016-10" db="EMBL/GenBank/DDBJ databases">
        <title>Complete Genome Sequence of Peptococcaceae strain DCMF.</title>
        <authorList>
            <person name="Edwards R.J."/>
            <person name="Holland S.I."/>
            <person name="Deshpande N.P."/>
            <person name="Wong Y.K."/>
            <person name="Ertan H."/>
            <person name="Manefield M."/>
            <person name="Russell T.L."/>
            <person name="Lee M.J."/>
        </authorList>
    </citation>
    <scope>NUCLEOTIDE SEQUENCE [LARGE SCALE GENOMIC DNA]</scope>
    <source>
        <strain evidence="10 11">DCMF</strain>
    </source>
</reference>
<dbReference type="InterPro" id="IPR040074">
    <property type="entry name" value="BssD/PflA/YjjW"/>
</dbReference>
<dbReference type="GO" id="GO:0016491">
    <property type="term" value="F:oxidoreductase activity"/>
    <property type="evidence" value="ECO:0007669"/>
    <property type="project" value="InterPro"/>
</dbReference>
<dbReference type="SFLD" id="SFLDG01118">
    <property type="entry name" value="activating_enzymes__group_2"/>
    <property type="match status" value="1"/>
</dbReference>
<comment type="cofactor">
    <cofactor evidence="1">
        <name>[4Fe-4S] cluster</name>
        <dbReference type="ChEBI" id="CHEBI:49883"/>
    </cofactor>
</comment>
<keyword evidence="5" id="KW-0408">Iron</keyword>
<dbReference type="InterPro" id="IPR034457">
    <property type="entry name" value="Organic_radical-activating"/>
</dbReference>
<evidence type="ECO:0000256" key="6">
    <source>
        <dbReference type="ARBA" id="ARBA00023014"/>
    </source>
</evidence>
<protein>
    <submittedName>
        <fullName evidence="10">Glycyl radical-activating protein</fullName>
    </submittedName>
</protein>
<evidence type="ECO:0000259" key="8">
    <source>
        <dbReference type="PROSITE" id="PS51379"/>
    </source>
</evidence>
<dbReference type="InterPro" id="IPR017896">
    <property type="entry name" value="4Fe4S_Fe-S-bd"/>
</dbReference>
<dbReference type="InterPro" id="IPR007197">
    <property type="entry name" value="rSAM"/>
</dbReference>
<dbReference type="Gene3D" id="3.20.20.70">
    <property type="entry name" value="Aldolase class I"/>
    <property type="match status" value="1"/>
</dbReference>
<comment type="catalytic activity">
    <reaction evidence="7">
        <text>glycyl-[protein] + reduced [flavodoxin] + S-adenosyl-L-methionine = glycin-2-yl radical-[protein] + semiquinone [flavodoxin] + 5'-deoxyadenosine + L-methionine + H(+)</text>
        <dbReference type="Rhea" id="RHEA:61976"/>
        <dbReference type="Rhea" id="RHEA-COMP:10622"/>
        <dbReference type="Rhea" id="RHEA-COMP:14480"/>
        <dbReference type="Rhea" id="RHEA-COMP:15993"/>
        <dbReference type="Rhea" id="RHEA-COMP:15994"/>
        <dbReference type="ChEBI" id="CHEBI:15378"/>
        <dbReference type="ChEBI" id="CHEBI:17319"/>
        <dbReference type="ChEBI" id="CHEBI:29947"/>
        <dbReference type="ChEBI" id="CHEBI:32722"/>
        <dbReference type="ChEBI" id="CHEBI:57618"/>
        <dbReference type="ChEBI" id="CHEBI:57844"/>
        <dbReference type="ChEBI" id="CHEBI:59789"/>
        <dbReference type="ChEBI" id="CHEBI:140311"/>
    </reaction>
</comment>
<dbReference type="PANTHER" id="PTHR30352:SF4">
    <property type="entry name" value="PYRUVATE FORMATE-LYASE 2-ACTIVATING ENZYME"/>
    <property type="match status" value="1"/>
</dbReference>
<dbReference type="Proteomes" id="UP000323521">
    <property type="component" value="Chromosome"/>
</dbReference>
<feature type="domain" description="4Fe-4S ferredoxin-type" evidence="8">
    <location>
        <begin position="82"/>
        <end position="111"/>
    </location>
</feature>
<keyword evidence="3" id="KW-0949">S-adenosyl-L-methionine</keyword>
<dbReference type="EMBL" id="CP017634">
    <property type="protein sequence ID" value="ATW28578.1"/>
    <property type="molecule type" value="Genomic_DNA"/>
</dbReference>
<accession>A0A3G1L1R5</accession>
<keyword evidence="2" id="KW-0004">4Fe-4S</keyword>
<dbReference type="PANTHER" id="PTHR30352">
    <property type="entry name" value="PYRUVATE FORMATE-LYASE-ACTIVATING ENZYME"/>
    <property type="match status" value="1"/>
</dbReference>
<dbReference type="Gene3D" id="3.30.70.20">
    <property type="match status" value="1"/>
</dbReference>
<dbReference type="PIRSF" id="PIRSF000371">
    <property type="entry name" value="PFL_act_enz"/>
    <property type="match status" value="1"/>
</dbReference>
<evidence type="ECO:0000256" key="4">
    <source>
        <dbReference type="ARBA" id="ARBA00022723"/>
    </source>
</evidence>
<dbReference type="GO" id="GO:0046872">
    <property type="term" value="F:metal ion binding"/>
    <property type="evidence" value="ECO:0007669"/>
    <property type="project" value="UniProtKB-KW"/>
</dbReference>
<keyword evidence="11" id="KW-1185">Reference proteome</keyword>
<dbReference type="Pfam" id="PF00037">
    <property type="entry name" value="Fer4"/>
    <property type="match status" value="1"/>
</dbReference>
<dbReference type="GO" id="GO:0051539">
    <property type="term" value="F:4 iron, 4 sulfur cluster binding"/>
    <property type="evidence" value="ECO:0007669"/>
    <property type="project" value="UniProtKB-KW"/>
</dbReference>
<dbReference type="InterPro" id="IPR017900">
    <property type="entry name" value="4Fe4S_Fe_S_CS"/>
</dbReference>
<organism evidence="10 11">
    <name type="scientific">Formimonas warabiya</name>
    <dbReference type="NCBI Taxonomy" id="1761012"/>
    <lineage>
        <taxon>Bacteria</taxon>
        <taxon>Bacillati</taxon>
        <taxon>Bacillota</taxon>
        <taxon>Clostridia</taxon>
        <taxon>Eubacteriales</taxon>
        <taxon>Peptococcaceae</taxon>
        <taxon>Candidatus Formimonas</taxon>
    </lineage>
</organism>
<dbReference type="OrthoDB" id="9782387at2"/>
<dbReference type="KEGG" id="fwa:DCMF_12660"/>
<evidence type="ECO:0000313" key="10">
    <source>
        <dbReference type="EMBL" id="ATW28578.1"/>
    </source>
</evidence>
<dbReference type="SUPFAM" id="SSF54862">
    <property type="entry name" value="4Fe-4S ferredoxins"/>
    <property type="match status" value="1"/>
</dbReference>
<dbReference type="SFLD" id="SFLDS00029">
    <property type="entry name" value="Radical_SAM"/>
    <property type="match status" value="1"/>
</dbReference>
<dbReference type="Pfam" id="PF13353">
    <property type="entry name" value="Fer4_12"/>
    <property type="match status" value="1"/>
</dbReference>
<gene>
    <name evidence="10" type="ORF">DCMF_12660</name>
</gene>
<dbReference type="InterPro" id="IPR012839">
    <property type="entry name" value="Organic_radical_activase"/>
</dbReference>
<evidence type="ECO:0000256" key="2">
    <source>
        <dbReference type="ARBA" id="ARBA00022485"/>
    </source>
</evidence>
<dbReference type="SFLD" id="SFLDG01066">
    <property type="entry name" value="organic_radical-activating_enz"/>
    <property type="match status" value="1"/>
</dbReference>
<keyword evidence="6" id="KW-0411">Iron-sulfur</keyword>
<sequence>MNKSEAVLGSVLRMERSSIHDGEGLRTVLFLKGCPLRCRWCSTPESQCSRPQKGYARDRCIGCGICVRACPEGALSMSEDGRQVCTDEAKCKNCFVCVTKCPRRAWKKYGDLMSVGEVVREIAKDEIFFFHSGGGVTISGGEPLGQADFVREVLLKCRELGIDTAVETSLYAPWESVEKILPWLNMLYVDIKQIDSVLHQQWVGADHARILDNIRKVDQSPYPLSIVVRIPLVPGANDDDANLSGTAAFCRTMKKLQEVELLPYHRLGRETYRNLNRDYSLKDLVPPSRERILERAQYLAGQNPGVPVRVGGGFAGSTLNC</sequence>
<evidence type="ECO:0000256" key="1">
    <source>
        <dbReference type="ARBA" id="ARBA00001966"/>
    </source>
</evidence>
<dbReference type="PROSITE" id="PS51918">
    <property type="entry name" value="RADICAL_SAM"/>
    <property type="match status" value="1"/>
</dbReference>